<organism evidence="4 5">
    <name type="scientific">Massilia phyllostachyos</name>
    <dbReference type="NCBI Taxonomy" id="2898585"/>
    <lineage>
        <taxon>Bacteria</taxon>
        <taxon>Pseudomonadati</taxon>
        <taxon>Pseudomonadota</taxon>
        <taxon>Betaproteobacteria</taxon>
        <taxon>Burkholderiales</taxon>
        <taxon>Oxalobacteraceae</taxon>
        <taxon>Telluria group</taxon>
        <taxon>Massilia</taxon>
    </lineage>
</organism>
<dbReference type="Pfam" id="PF14346">
    <property type="entry name" value="DUF4398"/>
    <property type="match status" value="1"/>
</dbReference>
<gene>
    <name evidence="4" type="ORF">LQ564_07015</name>
</gene>
<dbReference type="RefSeq" id="WP_231057399.1">
    <property type="nucleotide sequence ID" value="NZ_JAJNOC010000002.1"/>
</dbReference>
<sequence length="144" mass="14889">MDQQQQAMTRFAAGALAAAVLLLAGCTSPQKAPATADVAVSRNAVENAVSAGAAELAPEEINAARDKMMRANQALAARDYKLARELAIQAQADAKLAQSKAVSTKATAASNQLNEDLRVLREEVDRANAAPSPAAATATSTTRQ</sequence>
<dbReference type="InterPro" id="IPR025511">
    <property type="entry name" value="DUF4398"/>
</dbReference>
<dbReference type="Proteomes" id="UP001179361">
    <property type="component" value="Unassembled WGS sequence"/>
</dbReference>
<evidence type="ECO:0000313" key="4">
    <source>
        <dbReference type="EMBL" id="MCD2516064.1"/>
    </source>
</evidence>
<dbReference type="Gene3D" id="1.20.1270.390">
    <property type="match status" value="1"/>
</dbReference>
<evidence type="ECO:0000259" key="3">
    <source>
        <dbReference type="Pfam" id="PF14346"/>
    </source>
</evidence>
<proteinExistence type="predicted"/>
<feature type="domain" description="DUF4398" evidence="3">
    <location>
        <begin position="37"/>
        <end position="112"/>
    </location>
</feature>
<feature type="region of interest" description="Disordered" evidence="1">
    <location>
        <begin position="122"/>
        <end position="144"/>
    </location>
</feature>
<keyword evidence="5" id="KW-1185">Reference proteome</keyword>
<evidence type="ECO:0000256" key="2">
    <source>
        <dbReference type="SAM" id="SignalP"/>
    </source>
</evidence>
<reference evidence="4" key="1">
    <citation type="submission" date="2021-11" db="EMBL/GenBank/DDBJ databases">
        <title>The complete genome of Massilia sp sp. G4R7.</title>
        <authorList>
            <person name="Liu L."/>
            <person name="Yue J."/>
            <person name="Yuan J."/>
            <person name="Yang F."/>
            <person name="Li L."/>
        </authorList>
    </citation>
    <scope>NUCLEOTIDE SEQUENCE</scope>
    <source>
        <strain evidence="4">G4R7</strain>
    </source>
</reference>
<feature type="compositionally biased region" description="Low complexity" evidence="1">
    <location>
        <begin position="129"/>
        <end position="144"/>
    </location>
</feature>
<accession>A0ABS8Q2V1</accession>
<evidence type="ECO:0000256" key="1">
    <source>
        <dbReference type="SAM" id="MobiDB-lite"/>
    </source>
</evidence>
<name>A0ABS8Q2V1_9BURK</name>
<dbReference type="EMBL" id="JAJNOC010000002">
    <property type="protein sequence ID" value="MCD2516064.1"/>
    <property type="molecule type" value="Genomic_DNA"/>
</dbReference>
<feature type="signal peptide" evidence="2">
    <location>
        <begin position="1"/>
        <end position="32"/>
    </location>
</feature>
<evidence type="ECO:0000313" key="5">
    <source>
        <dbReference type="Proteomes" id="UP001179361"/>
    </source>
</evidence>
<feature type="chain" id="PRO_5046740534" evidence="2">
    <location>
        <begin position="33"/>
        <end position="144"/>
    </location>
</feature>
<protein>
    <submittedName>
        <fullName evidence="4">DUF4398 domain-containing protein</fullName>
    </submittedName>
</protein>
<comment type="caution">
    <text evidence="4">The sequence shown here is derived from an EMBL/GenBank/DDBJ whole genome shotgun (WGS) entry which is preliminary data.</text>
</comment>
<keyword evidence="2" id="KW-0732">Signal</keyword>